<organism evidence="1">
    <name type="scientific">viral metagenome</name>
    <dbReference type="NCBI Taxonomy" id="1070528"/>
    <lineage>
        <taxon>unclassified sequences</taxon>
        <taxon>metagenomes</taxon>
        <taxon>organismal metagenomes</taxon>
    </lineage>
</organism>
<sequence length="70" mass="8349">MELPIILNFNYFEHLRYWLEMWENALPGDLNVPIFDHSMLPARDCIAWRFEGANIRSFNVAGKRLHCLEI</sequence>
<proteinExistence type="predicted"/>
<accession>A0A6C0CB10</accession>
<name>A0A6C0CB10_9ZZZZ</name>
<dbReference type="AlphaFoldDB" id="A0A6C0CB10"/>
<reference evidence="1" key="1">
    <citation type="journal article" date="2020" name="Nature">
        <title>Giant virus diversity and host interactions through global metagenomics.</title>
        <authorList>
            <person name="Schulz F."/>
            <person name="Roux S."/>
            <person name="Paez-Espino D."/>
            <person name="Jungbluth S."/>
            <person name="Walsh D.A."/>
            <person name="Denef V.J."/>
            <person name="McMahon K.D."/>
            <person name="Konstantinidis K.T."/>
            <person name="Eloe-Fadrosh E.A."/>
            <person name="Kyrpides N.C."/>
            <person name="Woyke T."/>
        </authorList>
    </citation>
    <scope>NUCLEOTIDE SEQUENCE</scope>
    <source>
        <strain evidence="1">GVMAG-M-3300020192-26</strain>
    </source>
</reference>
<protein>
    <submittedName>
        <fullName evidence="1">Uncharacterized protein</fullName>
    </submittedName>
</protein>
<evidence type="ECO:0000313" key="1">
    <source>
        <dbReference type="EMBL" id="QHT00875.1"/>
    </source>
</evidence>
<dbReference type="EMBL" id="MN739360">
    <property type="protein sequence ID" value="QHT00875.1"/>
    <property type="molecule type" value="Genomic_DNA"/>
</dbReference>